<dbReference type="GO" id="GO:0007030">
    <property type="term" value="P:Golgi organization"/>
    <property type="evidence" value="ECO:0007669"/>
    <property type="project" value="TreeGrafter"/>
</dbReference>
<dbReference type="GO" id="GO:0000045">
    <property type="term" value="P:autophagosome assembly"/>
    <property type="evidence" value="ECO:0007669"/>
    <property type="project" value="TreeGrafter"/>
</dbReference>
<dbReference type="OrthoDB" id="25887at2759"/>
<dbReference type="CDD" id="cd01770">
    <property type="entry name" value="UBX_UBXN2"/>
    <property type="match status" value="1"/>
</dbReference>
<feature type="region of interest" description="Disordered" evidence="1">
    <location>
        <begin position="44"/>
        <end position="119"/>
    </location>
</feature>
<dbReference type="InterPro" id="IPR009060">
    <property type="entry name" value="UBA-like_sf"/>
</dbReference>
<dbReference type="FunFam" id="3.30.420.210:FF:000002">
    <property type="entry name" value="UBX domain-containing protein 1"/>
    <property type="match status" value="1"/>
</dbReference>
<evidence type="ECO:0000313" key="5">
    <source>
        <dbReference type="Proteomes" id="UP001153636"/>
    </source>
</evidence>
<dbReference type="Gene3D" id="3.10.20.90">
    <property type="entry name" value="Phosphatidylinositol 3-kinase Catalytic Subunit, Chain A, domain 1"/>
    <property type="match status" value="1"/>
</dbReference>
<dbReference type="Gene3D" id="1.10.8.10">
    <property type="entry name" value="DNA helicase RuvA subunit, C-terminal domain"/>
    <property type="match status" value="1"/>
</dbReference>
<dbReference type="PANTHER" id="PTHR23333">
    <property type="entry name" value="UBX DOMAIN CONTAINING PROTEIN"/>
    <property type="match status" value="1"/>
</dbReference>
<dbReference type="GO" id="GO:0005829">
    <property type="term" value="C:cytosol"/>
    <property type="evidence" value="ECO:0007669"/>
    <property type="project" value="TreeGrafter"/>
</dbReference>
<dbReference type="GO" id="GO:0043161">
    <property type="term" value="P:proteasome-mediated ubiquitin-dependent protein catabolic process"/>
    <property type="evidence" value="ECO:0007669"/>
    <property type="project" value="TreeGrafter"/>
</dbReference>
<dbReference type="InterPro" id="IPR001012">
    <property type="entry name" value="UBX_dom"/>
</dbReference>
<organism evidence="4 5">
    <name type="scientific">Psylliodes chrysocephalus</name>
    <dbReference type="NCBI Taxonomy" id="3402493"/>
    <lineage>
        <taxon>Eukaryota</taxon>
        <taxon>Metazoa</taxon>
        <taxon>Ecdysozoa</taxon>
        <taxon>Arthropoda</taxon>
        <taxon>Hexapoda</taxon>
        <taxon>Insecta</taxon>
        <taxon>Pterygota</taxon>
        <taxon>Neoptera</taxon>
        <taxon>Endopterygota</taxon>
        <taxon>Coleoptera</taxon>
        <taxon>Polyphaga</taxon>
        <taxon>Cucujiformia</taxon>
        <taxon>Chrysomeloidea</taxon>
        <taxon>Chrysomelidae</taxon>
        <taxon>Galerucinae</taxon>
        <taxon>Alticini</taxon>
        <taxon>Psylliodes</taxon>
    </lineage>
</organism>
<dbReference type="InterPro" id="IPR036241">
    <property type="entry name" value="NSFL1C_SEP_dom_sf"/>
</dbReference>
<gene>
    <name evidence="4" type="ORF">PSYICH_LOCUS3649</name>
</gene>
<dbReference type="Pfam" id="PF00789">
    <property type="entry name" value="UBX"/>
    <property type="match status" value="1"/>
</dbReference>
<dbReference type="PROSITE" id="PS50033">
    <property type="entry name" value="UBX"/>
    <property type="match status" value="1"/>
</dbReference>
<sequence length="365" mass="40318">MSDKEEKLTQFTSITGAAEDRANFYLDSAAWQLEVAIARYYENDGDSDPVEEIPQPVEPPKSPIVKKPKSKSKVKSSKSSNVATIKSITSSSEDEEEGQAYYAGGSENSGQQVLGPPKKKDFVADMFKSVQEHGVEILEPSASSSSNSRAFRGTGYKLGQDDNDTVVVPGVPDPPQPAEVTLRLWQNGFSLNEGELRPYTDPSNREFLESIRQGEIPQELRQGATEVHLAMEDHRMEAFRTSRNKRSAFQGQGYTLGSPAPAVVGECTEEEKPNHEAKAKEQLNLDNSKPVTSLQIRLADGSRLQGQFNHQHTIAEIRNFIQHARPQYRNQAFNLLSAYPAKVLDDAQTIEAAGLLNAIIMQKLV</sequence>
<dbReference type="GO" id="GO:0061025">
    <property type="term" value="P:membrane fusion"/>
    <property type="evidence" value="ECO:0007669"/>
    <property type="project" value="TreeGrafter"/>
</dbReference>
<feature type="compositionally biased region" description="Polar residues" evidence="1">
    <location>
        <begin position="81"/>
        <end position="91"/>
    </location>
</feature>
<dbReference type="CDD" id="cd14348">
    <property type="entry name" value="UBA_p47"/>
    <property type="match status" value="1"/>
</dbReference>
<dbReference type="GO" id="GO:0031468">
    <property type="term" value="P:nuclear membrane reassembly"/>
    <property type="evidence" value="ECO:0007669"/>
    <property type="project" value="TreeGrafter"/>
</dbReference>
<evidence type="ECO:0000259" key="2">
    <source>
        <dbReference type="PROSITE" id="PS50033"/>
    </source>
</evidence>
<dbReference type="AlphaFoldDB" id="A0A9P0CI14"/>
<evidence type="ECO:0000256" key="1">
    <source>
        <dbReference type="SAM" id="MobiDB-lite"/>
    </source>
</evidence>
<dbReference type="Gene3D" id="3.30.420.210">
    <property type="entry name" value="SEP domain"/>
    <property type="match status" value="1"/>
</dbReference>
<dbReference type="GO" id="GO:0005634">
    <property type="term" value="C:nucleus"/>
    <property type="evidence" value="ECO:0007669"/>
    <property type="project" value="TreeGrafter"/>
</dbReference>
<feature type="domain" description="SEP" evidence="3">
    <location>
        <begin position="177"/>
        <end position="240"/>
    </location>
</feature>
<evidence type="ECO:0000259" key="3">
    <source>
        <dbReference type="PROSITE" id="PS51399"/>
    </source>
</evidence>
<dbReference type="SUPFAM" id="SSF102848">
    <property type="entry name" value="NSFL1 (p97 ATPase) cofactor p47, SEP domain"/>
    <property type="match status" value="1"/>
</dbReference>
<dbReference type="PANTHER" id="PTHR23333:SF20">
    <property type="entry name" value="NSFL1 COFACTOR P47"/>
    <property type="match status" value="1"/>
</dbReference>
<reference evidence="4" key="1">
    <citation type="submission" date="2022-01" db="EMBL/GenBank/DDBJ databases">
        <authorList>
            <person name="King R."/>
        </authorList>
    </citation>
    <scope>NUCLEOTIDE SEQUENCE</scope>
</reference>
<dbReference type="EMBL" id="OV651825">
    <property type="protein sequence ID" value="CAH1102614.1"/>
    <property type="molecule type" value="Genomic_DNA"/>
</dbReference>
<dbReference type="GO" id="GO:0043130">
    <property type="term" value="F:ubiquitin binding"/>
    <property type="evidence" value="ECO:0007669"/>
    <property type="project" value="TreeGrafter"/>
</dbReference>
<proteinExistence type="predicted"/>
<name>A0A9P0CI14_9CUCU</name>
<protein>
    <recommendedName>
        <fullName evidence="6">NSFL1 cofactor p47</fullName>
    </recommendedName>
</protein>
<feature type="region of interest" description="Disordered" evidence="1">
    <location>
        <begin position="140"/>
        <end position="171"/>
    </location>
</feature>
<evidence type="ECO:0008006" key="6">
    <source>
        <dbReference type="Google" id="ProtNLM"/>
    </source>
</evidence>
<feature type="compositionally biased region" description="Basic residues" evidence="1">
    <location>
        <begin position="64"/>
        <end position="76"/>
    </location>
</feature>
<dbReference type="Pfam" id="PF08059">
    <property type="entry name" value="SEP"/>
    <property type="match status" value="1"/>
</dbReference>
<dbReference type="InterPro" id="IPR029071">
    <property type="entry name" value="Ubiquitin-like_domsf"/>
</dbReference>
<dbReference type="SMART" id="SM00553">
    <property type="entry name" value="SEP"/>
    <property type="match status" value="1"/>
</dbReference>
<dbReference type="Pfam" id="PF14555">
    <property type="entry name" value="UBA_4"/>
    <property type="match status" value="1"/>
</dbReference>
<dbReference type="PROSITE" id="PS51399">
    <property type="entry name" value="SEP"/>
    <property type="match status" value="1"/>
</dbReference>
<dbReference type="SUPFAM" id="SSF46934">
    <property type="entry name" value="UBA-like"/>
    <property type="match status" value="1"/>
</dbReference>
<dbReference type="SUPFAM" id="SSF54236">
    <property type="entry name" value="Ubiquitin-like"/>
    <property type="match status" value="1"/>
</dbReference>
<accession>A0A9P0CI14</accession>
<keyword evidence="5" id="KW-1185">Reference proteome</keyword>
<dbReference type="InterPro" id="IPR012989">
    <property type="entry name" value="SEP_domain"/>
</dbReference>
<dbReference type="SMART" id="SM00166">
    <property type="entry name" value="UBX"/>
    <property type="match status" value="1"/>
</dbReference>
<feature type="domain" description="UBX" evidence="2">
    <location>
        <begin position="287"/>
        <end position="363"/>
    </location>
</feature>
<evidence type="ECO:0000313" key="4">
    <source>
        <dbReference type="EMBL" id="CAH1102614.1"/>
    </source>
</evidence>
<dbReference type="Proteomes" id="UP001153636">
    <property type="component" value="Chromosome 13"/>
</dbReference>